<gene>
    <name evidence="1" type="primary">KAFR0J00420</name>
    <name evidence="1" type="ORF">KAFR_0J00420</name>
</gene>
<evidence type="ECO:0000313" key="1">
    <source>
        <dbReference type="EMBL" id="CCF60110.1"/>
    </source>
</evidence>
<dbReference type="EMBL" id="HE650830">
    <property type="protein sequence ID" value="CCF60110.1"/>
    <property type="molecule type" value="Genomic_DNA"/>
</dbReference>
<dbReference type="InterPro" id="IPR041492">
    <property type="entry name" value="HAD_2"/>
</dbReference>
<dbReference type="Gene3D" id="3.40.50.1000">
    <property type="entry name" value="HAD superfamily/HAD-like"/>
    <property type="match status" value="1"/>
</dbReference>
<dbReference type="FunCoup" id="H2B0G0">
    <property type="interactions" value="243"/>
</dbReference>
<reference evidence="1 2" key="1">
    <citation type="journal article" date="2011" name="Proc. Natl. Acad. Sci. U.S.A.">
        <title>Evolutionary erosion of yeast sex chromosomes by mating-type switching accidents.</title>
        <authorList>
            <person name="Gordon J.L."/>
            <person name="Armisen D."/>
            <person name="Proux-Wera E."/>
            <person name="Oheigeartaigh S.S."/>
            <person name="Byrne K.P."/>
            <person name="Wolfe K.H."/>
        </authorList>
    </citation>
    <scope>NUCLEOTIDE SEQUENCE [LARGE SCALE GENOMIC DNA]</scope>
    <source>
        <strain evidence="2">ATCC 22294 / BCRC 22015 / CBS 2517 / CECT 1963 / NBRC 1671 / NRRL Y-8276</strain>
    </source>
</reference>
<dbReference type="OrthoDB" id="40579at2759"/>
<keyword evidence="2" id="KW-1185">Reference proteome</keyword>
<dbReference type="Proteomes" id="UP000005220">
    <property type="component" value="Chromosome 10"/>
</dbReference>
<dbReference type="SFLD" id="SFLDS00003">
    <property type="entry name" value="Haloacid_Dehalogenase"/>
    <property type="match status" value="1"/>
</dbReference>
<dbReference type="KEGG" id="kaf:KAFR_0J00420"/>
<protein>
    <submittedName>
        <fullName evidence="1">Uncharacterized protein</fullName>
    </submittedName>
</protein>
<dbReference type="InterPro" id="IPR023214">
    <property type="entry name" value="HAD_sf"/>
</dbReference>
<proteinExistence type="predicted"/>
<dbReference type="InterPro" id="IPR051806">
    <property type="entry name" value="HAD-like_SPP"/>
</dbReference>
<dbReference type="InterPro" id="IPR036412">
    <property type="entry name" value="HAD-like_sf"/>
</dbReference>
<dbReference type="GeneID" id="13883760"/>
<name>H2B0G0_KAZAF</name>
<dbReference type="PANTHER" id="PTHR43481:SF9">
    <property type="entry name" value="2-DEOXYGLUCOSE-6-PHOSPHATE PHOSPHATASE 1-RELATED"/>
    <property type="match status" value="1"/>
</dbReference>
<dbReference type="SFLD" id="SFLDG01129">
    <property type="entry name" value="C1.5:_HAD__Beta-PGM__Phosphata"/>
    <property type="match status" value="1"/>
</dbReference>
<dbReference type="InParanoid" id="H2B0G0"/>
<dbReference type="SUPFAM" id="SSF56784">
    <property type="entry name" value="HAD-like"/>
    <property type="match status" value="1"/>
</dbReference>
<evidence type="ECO:0000313" key="2">
    <source>
        <dbReference type="Proteomes" id="UP000005220"/>
    </source>
</evidence>
<dbReference type="InterPro" id="IPR023198">
    <property type="entry name" value="PGP-like_dom2"/>
</dbReference>
<dbReference type="RefSeq" id="XP_003959245.1">
    <property type="nucleotide sequence ID" value="XM_003959196.1"/>
</dbReference>
<dbReference type="Pfam" id="PF13419">
    <property type="entry name" value="HAD_2"/>
    <property type="match status" value="1"/>
</dbReference>
<dbReference type="CDD" id="cd07527">
    <property type="entry name" value="HAD_ScGPP-like"/>
    <property type="match status" value="1"/>
</dbReference>
<dbReference type="InterPro" id="IPR006439">
    <property type="entry name" value="HAD-SF_hydro_IA"/>
</dbReference>
<dbReference type="AlphaFoldDB" id="H2B0G0"/>
<dbReference type="eggNOG" id="KOG2914">
    <property type="taxonomic scope" value="Eukaryota"/>
</dbReference>
<dbReference type="NCBIfam" id="TIGR01509">
    <property type="entry name" value="HAD-SF-IA-v3"/>
    <property type="match status" value="1"/>
</dbReference>
<sequence>MSEVTLEVDLCLFDLDGTIVSTTEAAECAWKELCKKHGVDPVELFKHSHGVRTTEVLKMFFPNIDNANNQAVIDLETSIGRDYLNSVTLIPGAQSLLLSLDTNPENPNERLSHRKWGIVTSGTQELAFSWFTSILKQVGKPEVFITASDVSNGKPDPEGYSAARDKLCDIWNFKDSFKSKTVVFEDAPAGIRAGKAMGARTIGITSSYRKQTLIDAGADYIVEDLTKVTVVKNSEHGNIVLRIENQL</sequence>
<accession>H2B0G0</accession>
<dbReference type="HOGENOM" id="CLU_045011_13_4_1"/>
<dbReference type="Gene3D" id="1.10.150.240">
    <property type="entry name" value="Putative phosphatase, domain 2"/>
    <property type="match status" value="1"/>
</dbReference>
<organism evidence="1 2">
    <name type="scientific">Kazachstania africana (strain ATCC 22294 / BCRC 22015 / CBS 2517 / CECT 1963 / NBRC 1671 / NRRL Y-8276)</name>
    <name type="common">Yeast</name>
    <name type="synonym">Kluyveromyces africanus</name>
    <dbReference type="NCBI Taxonomy" id="1071382"/>
    <lineage>
        <taxon>Eukaryota</taxon>
        <taxon>Fungi</taxon>
        <taxon>Dikarya</taxon>
        <taxon>Ascomycota</taxon>
        <taxon>Saccharomycotina</taxon>
        <taxon>Saccharomycetes</taxon>
        <taxon>Saccharomycetales</taxon>
        <taxon>Saccharomycetaceae</taxon>
        <taxon>Kazachstania</taxon>
    </lineage>
</organism>
<dbReference type="GO" id="GO:0003850">
    <property type="term" value="F:2-deoxyglucose-6-phosphatase activity"/>
    <property type="evidence" value="ECO:0007669"/>
    <property type="project" value="TreeGrafter"/>
</dbReference>
<dbReference type="STRING" id="1071382.H2B0G0"/>
<dbReference type="PANTHER" id="PTHR43481">
    <property type="entry name" value="FRUCTOSE-1-PHOSPHATE PHOSPHATASE"/>
    <property type="match status" value="1"/>
</dbReference>